<organism evidence="5">
    <name type="scientific">Hydatigena taeniaeformis</name>
    <name type="common">Feline tapeworm</name>
    <name type="synonym">Taenia taeniaeformis</name>
    <dbReference type="NCBI Taxonomy" id="6205"/>
    <lineage>
        <taxon>Eukaryota</taxon>
        <taxon>Metazoa</taxon>
        <taxon>Spiralia</taxon>
        <taxon>Lophotrochozoa</taxon>
        <taxon>Platyhelminthes</taxon>
        <taxon>Cestoda</taxon>
        <taxon>Eucestoda</taxon>
        <taxon>Cyclophyllidea</taxon>
        <taxon>Taeniidae</taxon>
        <taxon>Hydatigera</taxon>
    </lineage>
</organism>
<accession>A0A0R3XAB7</accession>
<proteinExistence type="predicted"/>
<evidence type="ECO:0000313" key="3">
    <source>
        <dbReference type="EMBL" id="VDM35457.1"/>
    </source>
</evidence>
<keyword evidence="1" id="KW-0732">Signal</keyword>
<evidence type="ECO:0000259" key="2">
    <source>
        <dbReference type="Pfam" id="PF18997"/>
    </source>
</evidence>
<dbReference type="Proteomes" id="UP000274429">
    <property type="component" value="Unassembled WGS sequence"/>
</dbReference>
<evidence type="ECO:0000256" key="1">
    <source>
        <dbReference type="SAM" id="SignalP"/>
    </source>
</evidence>
<reference evidence="5" key="1">
    <citation type="submission" date="2017-02" db="UniProtKB">
        <authorList>
            <consortium name="WormBaseParasite"/>
        </authorList>
    </citation>
    <scope>IDENTIFICATION</scope>
</reference>
<name>A0A0R3XAB7_HYDTA</name>
<feature type="domain" description="DUF5727" evidence="2">
    <location>
        <begin position="71"/>
        <end position="140"/>
    </location>
</feature>
<reference evidence="3 4" key="2">
    <citation type="submission" date="2018-11" db="EMBL/GenBank/DDBJ databases">
        <authorList>
            <consortium name="Pathogen Informatics"/>
        </authorList>
    </citation>
    <scope>NUCLEOTIDE SEQUENCE [LARGE SCALE GENOMIC DNA]</scope>
</reference>
<dbReference type="AlphaFoldDB" id="A0A0R3XAB7"/>
<keyword evidence="4" id="KW-1185">Reference proteome</keyword>
<evidence type="ECO:0000313" key="4">
    <source>
        <dbReference type="Proteomes" id="UP000274429"/>
    </source>
</evidence>
<feature type="chain" id="PRO_5043133303" evidence="1">
    <location>
        <begin position="30"/>
        <end position="184"/>
    </location>
</feature>
<dbReference type="EMBL" id="UYWX01021746">
    <property type="protein sequence ID" value="VDM35457.1"/>
    <property type="molecule type" value="Genomic_DNA"/>
</dbReference>
<dbReference type="InterPro" id="IPR043785">
    <property type="entry name" value="DUF5727"/>
</dbReference>
<feature type="signal peptide" evidence="1">
    <location>
        <begin position="1"/>
        <end position="29"/>
    </location>
</feature>
<dbReference type="OrthoDB" id="10269882at2759"/>
<sequence>MQSASHCSVRRSVMLVQAIFQLLFTLILAKSNEWGSRVIGKKSGSSGLMVFRMDGVADIEAYDHFGKFIGNVEVIDGRCILTGQTIGSPCTNRNGDVALTVNEVRDHWKLMVKSRTEPDQAYTVLFVPDFKFPTPKEDAMGFDWDTGAMVFRGRFPKMYADYSVINFTAADTLTVTVDWGETDA</sequence>
<gene>
    <name evidence="3" type="ORF">TTAC_LOCUS10477</name>
</gene>
<dbReference type="WBParaSite" id="TTAC_0001049401-mRNA-1">
    <property type="protein sequence ID" value="TTAC_0001049401-mRNA-1"/>
    <property type="gene ID" value="TTAC_0001049401"/>
</dbReference>
<dbReference type="Pfam" id="PF18997">
    <property type="entry name" value="DUF5727"/>
    <property type="match status" value="1"/>
</dbReference>
<protein>
    <submittedName>
        <fullName evidence="5">DUF5727 domain-containing protein</fullName>
    </submittedName>
</protein>
<evidence type="ECO:0000313" key="5">
    <source>
        <dbReference type="WBParaSite" id="TTAC_0001049401-mRNA-1"/>
    </source>
</evidence>